<feature type="compositionally biased region" description="Basic and acidic residues" evidence="2">
    <location>
        <begin position="385"/>
        <end position="401"/>
    </location>
</feature>
<evidence type="ECO:0000313" key="4">
    <source>
        <dbReference type="Proteomes" id="UP001215598"/>
    </source>
</evidence>
<evidence type="ECO:0000256" key="2">
    <source>
        <dbReference type="SAM" id="MobiDB-lite"/>
    </source>
</evidence>
<reference evidence="3" key="1">
    <citation type="submission" date="2023-03" db="EMBL/GenBank/DDBJ databases">
        <title>Massive genome expansion in bonnet fungi (Mycena s.s.) driven by repeated elements and novel gene families across ecological guilds.</title>
        <authorList>
            <consortium name="Lawrence Berkeley National Laboratory"/>
            <person name="Harder C.B."/>
            <person name="Miyauchi S."/>
            <person name="Viragh M."/>
            <person name="Kuo A."/>
            <person name="Thoen E."/>
            <person name="Andreopoulos B."/>
            <person name="Lu D."/>
            <person name="Skrede I."/>
            <person name="Drula E."/>
            <person name="Henrissat B."/>
            <person name="Morin E."/>
            <person name="Kohler A."/>
            <person name="Barry K."/>
            <person name="LaButti K."/>
            <person name="Morin E."/>
            <person name="Salamov A."/>
            <person name="Lipzen A."/>
            <person name="Mereny Z."/>
            <person name="Hegedus B."/>
            <person name="Baldrian P."/>
            <person name="Stursova M."/>
            <person name="Weitz H."/>
            <person name="Taylor A."/>
            <person name="Grigoriev I.V."/>
            <person name="Nagy L.G."/>
            <person name="Martin F."/>
            <person name="Kauserud H."/>
        </authorList>
    </citation>
    <scope>NUCLEOTIDE SEQUENCE</scope>
    <source>
        <strain evidence="3">CBHHK182m</strain>
    </source>
</reference>
<protein>
    <submittedName>
        <fullName evidence="3">Uncharacterized protein</fullName>
    </submittedName>
</protein>
<feature type="region of interest" description="Disordered" evidence="2">
    <location>
        <begin position="1"/>
        <end position="49"/>
    </location>
</feature>
<keyword evidence="4" id="KW-1185">Reference proteome</keyword>
<evidence type="ECO:0000313" key="3">
    <source>
        <dbReference type="EMBL" id="KAJ7771795.1"/>
    </source>
</evidence>
<dbReference type="Proteomes" id="UP001215598">
    <property type="component" value="Unassembled WGS sequence"/>
</dbReference>
<feature type="compositionally biased region" description="Polar residues" evidence="2">
    <location>
        <begin position="879"/>
        <end position="890"/>
    </location>
</feature>
<comment type="caution">
    <text evidence="3">The sequence shown here is derived from an EMBL/GenBank/DDBJ whole genome shotgun (WGS) entry which is preliminary data.</text>
</comment>
<organism evidence="3 4">
    <name type="scientific">Mycena metata</name>
    <dbReference type="NCBI Taxonomy" id="1033252"/>
    <lineage>
        <taxon>Eukaryota</taxon>
        <taxon>Fungi</taxon>
        <taxon>Dikarya</taxon>
        <taxon>Basidiomycota</taxon>
        <taxon>Agaricomycotina</taxon>
        <taxon>Agaricomycetes</taxon>
        <taxon>Agaricomycetidae</taxon>
        <taxon>Agaricales</taxon>
        <taxon>Marasmiineae</taxon>
        <taxon>Mycenaceae</taxon>
        <taxon>Mycena</taxon>
    </lineage>
</organism>
<evidence type="ECO:0000256" key="1">
    <source>
        <dbReference type="SAM" id="Coils"/>
    </source>
</evidence>
<dbReference type="EMBL" id="JARKIB010000015">
    <property type="protein sequence ID" value="KAJ7771795.1"/>
    <property type="molecule type" value="Genomic_DNA"/>
</dbReference>
<feature type="compositionally biased region" description="Low complexity" evidence="2">
    <location>
        <begin position="1"/>
        <end position="14"/>
    </location>
</feature>
<feature type="coiled-coil region" evidence="1">
    <location>
        <begin position="494"/>
        <end position="563"/>
    </location>
</feature>
<proteinExistence type="predicted"/>
<feature type="compositionally biased region" description="Polar residues" evidence="2">
    <location>
        <begin position="93"/>
        <end position="104"/>
    </location>
</feature>
<dbReference type="AlphaFoldDB" id="A0AAD7JU25"/>
<keyword evidence="1" id="KW-0175">Coiled coil</keyword>
<sequence length="1042" mass="114817">MWTKLSSALKSKQSQEGDVSEQRTEPLAGPSSSNSPTKRRVFHRDDGSLRLHSPLKLANIPKKVKSTFNLANSSQLTFTTTEPIPESPRNLARRSSQDVLSTSRPKAARRSSFNILTRRPSLDLLRSPPETPRSARREEPSSISSNHTRNRAATFGGGSSVRSILREPNTPGPGKSVRFNGEADDAGSLERSSEKPLISRSTPPEDTFLDRLQRSGSTSALSGMLRPSRNSRPTVAEIFSPLADPPAQDAHRTNFFEKLEVAPIPSLASAFPNSDLPETLSSTPYKEGGKGSNGLPRENLARDTRPPQLPVFSHDRSASFSFGQTVFYPAGDAASQRSSSGESSMISGLDSDITSASSSPSVGRSRSISDSAFMSMLRGSTPKNSEAKDDSSSSSSVKEETGTPEPDPFSVNARTYYTPQTMIPTTPPETLSRHSRRPSKEESVIFTLQTQLDLQTELCGQFENDLRARDALVEMLGKKLAEAEEEDANKRKFLRAWKKKVAELERTCRFLEEEVEGSRQENMDRSVMDEASSEALRMLHRQIAGLEREREGLKRTEVVLREELRRLEMLAGEKAAKLRESLGSQTEREWKQKEQERMLDELKGAFAALEKNRDEEKQEHQAAELAWQAEKDALRGHAVDTQDGFNQQLTARDDEIAKLKAQLAATADRADKATKFAEAAEAGKCALAMERDSLKLQVVNLQAKNAAAQVACSDAERKAFELEDDLQGLWDTKNSLEQERDQLKEHLREEEARAEVANYKLKASENVLADLDGLRREMNQMRGEHSAALEAALQDGAKKQLEIDAQTTSLFELKVEIERFTSQTRELQQESADKEVLVAQMTKQRAQDKQDLEGLNIALDSKQQELELLKRRLGVRGTAGNTPSQSSKPTQQRRESVSSIAPRMSRPSSFTSEFGVDLSRERKASAESVSKISALNKSTRLNTSTSIVPTPSKAVRGSMGPPPLRTRSSIVGTPTLTSRTLTRSSSATVIPPGKTKVVKSPTTTNTAPISPKTAAKQGEKENANANVTPASRRLSRIPTLTQ</sequence>
<accession>A0AAD7JU25</accession>
<feature type="compositionally biased region" description="Low complexity" evidence="2">
    <location>
        <begin position="975"/>
        <end position="986"/>
    </location>
</feature>
<feature type="compositionally biased region" description="Polar residues" evidence="2">
    <location>
        <begin position="73"/>
        <end position="82"/>
    </location>
</feature>
<feature type="coiled-coil region" evidence="1">
    <location>
        <begin position="592"/>
        <end position="626"/>
    </location>
</feature>
<feature type="region of interest" description="Disordered" evidence="2">
    <location>
        <begin position="874"/>
        <end position="930"/>
    </location>
</feature>
<gene>
    <name evidence="3" type="ORF">B0H16DRAFT_1514763</name>
</gene>
<feature type="region of interest" description="Disordered" evidence="2">
    <location>
        <begin position="332"/>
        <end position="440"/>
    </location>
</feature>
<feature type="compositionally biased region" description="Polar residues" evidence="2">
    <location>
        <begin position="412"/>
        <end position="424"/>
    </location>
</feature>
<feature type="coiled-coil region" evidence="1">
    <location>
        <begin position="691"/>
        <end position="872"/>
    </location>
</feature>
<feature type="region of interest" description="Disordered" evidence="2">
    <location>
        <begin position="943"/>
        <end position="1042"/>
    </location>
</feature>
<name>A0AAD7JU25_9AGAR</name>
<feature type="region of interest" description="Disordered" evidence="2">
    <location>
        <begin position="269"/>
        <end position="315"/>
    </location>
</feature>
<feature type="region of interest" description="Disordered" evidence="2">
    <location>
        <begin position="73"/>
        <end position="230"/>
    </location>
</feature>
<feature type="compositionally biased region" description="Low complexity" evidence="2">
    <location>
        <begin position="335"/>
        <end position="371"/>
    </location>
</feature>